<dbReference type="OrthoDB" id="252990at2759"/>
<evidence type="ECO:0000313" key="2">
    <source>
        <dbReference type="EMBL" id="EKF26269.1"/>
    </source>
</evidence>
<evidence type="ECO:0000256" key="1">
    <source>
        <dbReference type="SAM" id="MobiDB-lite"/>
    </source>
</evidence>
<reference evidence="2 3" key="1">
    <citation type="journal article" date="2012" name="BMC Genomics">
        <title>Comparative genomic analysis of human infective Trypanosoma cruzi lineages with the bat-restricted subspecies T. cruzi marinkellei.</title>
        <authorList>
            <person name="Franzen O."/>
            <person name="Talavera-Lopez C."/>
            <person name="Ochaya S."/>
            <person name="Butler C.E."/>
            <person name="Messenger L.A."/>
            <person name="Lewis M.D."/>
            <person name="Llewellyn M.S."/>
            <person name="Marinkelle C.J."/>
            <person name="Tyler K.M."/>
            <person name="Miles M.A."/>
            <person name="Andersson B."/>
        </authorList>
    </citation>
    <scope>NUCLEOTIDE SEQUENCE [LARGE SCALE GENOMIC DNA]</scope>
    <source>
        <strain evidence="2 3">B7</strain>
    </source>
</reference>
<feature type="compositionally biased region" description="Polar residues" evidence="1">
    <location>
        <begin position="125"/>
        <end position="134"/>
    </location>
</feature>
<accession>K2MKL7</accession>
<comment type="caution">
    <text evidence="2">The sequence shown here is derived from an EMBL/GenBank/DDBJ whole genome shotgun (WGS) entry which is preliminary data.</text>
</comment>
<dbReference type="Proteomes" id="UP000007350">
    <property type="component" value="Unassembled WGS sequence"/>
</dbReference>
<keyword evidence="3" id="KW-1185">Reference proteome</keyword>
<evidence type="ECO:0000313" key="3">
    <source>
        <dbReference type="Proteomes" id="UP000007350"/>
    </source>
</evidence>
<organism evidence="2 3">
    <name type="scientific">Trypanosoma cruzi marinkellei</name>
    <dbReference type="NCBI Taxonomy" id="85056"/>
    <lineage>
        <taxon>Eukaryota</taxon>
        <taxon>Discoba</taxon>
        <taxon>Euglenozoa</taxon>
        <taxon>Kinetoplastea</taxon>
        <taxon>Metakinetoplastina</taxon>
        <taxon>Trypanosomatida</taxon>
        <taxon>Trypanosomatidae</taxon>
        <taxon>Trypanosoma</taxon>
        <taxon>Schizotrypanum</taxon>
    </lineage>
</organism>
<feature type="region of interest" description="Disordered" evidence="1">
    <location>
        <begin position="125"/>
        <end position="151"/>
    </location>
</feature>
<protein>
    <submittedName>
        <fullName evidence="2">Uncharacterized protein</fullName>
    </submittedName>
</protein>
<proteinExistence type="predicted"/>
<dbReference type="AlphaFoldDB" id="K2MKL7"/>
<dbReference type="EMBL" id="AHKC01021298">
    <property type="protein sequence ID" value="EKF26269.1"/>
    <property type="molecule type" value="Genomic_DNA"/>
</dbReference>
<gene>
    <name evidence="2" type="ORF">MOQ_010046</name>
</gene>
<name>K2MKL7_TRYCR</name>
<sequence>MSKALNSNTAAWEILYALALDGVPGDASFDRRVADGMAAEETAGQCEEYRVRPLQPVGVRSKAVDLDNMRPAMDASGLLLEAEKLLLQEWPQTSVAERTSSFGDGLSRVMGPNAATWSLNELQGLSGPTESSFPGATAAATERDVPRSPFYPLKAGRPSEMLTEMNESSAVQGSSKMKNVTSPDASGAACWHFYEDHVGGLEQTQRQEGKTHAETLCMEPGSHDGTSAAISYGDSWNHNYRRGEGVHVEHEHSTSKADLRNLLTATPTVHCNPQTHAGHEHLTDFFSFHPLSRNVMQKWDDGHDDEKDAAIRDKFLRVKEARCLQRAQRMPHGETCHGSAVPNAMMGLFHQHLNALRSVHHEATAELEEAVQLLLQERKWITMRCTILYDRLQQINHHRTTMMDRLRTVHGDLSTAFSAGMRLEV</sequence>